<evidence type="ECO:0000256" key="1">
    <source>
        <dbReference type="ARBA" id="ARBA00004141"/>
    </source>
</evidence>
<keyword evidence="2 7" id="KW-0808">Transferase</keyword>
<keyword evidence="11" id="KW-1185">Reference proteome</keyword>
<feature type="transmembrane region" description="Helical" evidence="7">
    <location>
        <begin position="69"/>
        <end position="90"/>
    </location>
</feature>
<evidence type="ECO:0000256" key="7">
    <source>
        <dbReference type="RuleBase" id="RU079119"/>
    </source>
</evidence>
<evidence type="ECO:0000256" key="5">
    <source>
        <dbReference type="ARBA" id="ARBA00023136"/>
    </source>
</evidence>
<reference evidence="10" key="1">
    <citation type="submission" date="2023-07" db="EMBL/GenBank/DDBJ databases">
        <authorList>
            <consortium name="CYATHOMIX"/>
        </authorList>
    </citation>
    <scope>NUCLEOTIDE SEQUENCE</scope>
    <source>
        <strain evidence="10">N/A</strain>
    </source>
</reference>
<feature type="transmembrane region" description="Helical" evidence="7">
    <location>
        <begin position="223"/>
        <end position="245"/>
    </location>
</feature>
<evidence type="ECO:0000256" key="8">
    <source>
        <dbReference type="SAM" id="MobiDB-lite"/>
    </source>
</evidence>
<feature type="transmembrane region" description="Helical" evidence="7">
    <location>
        <begin position="266"/>
        <end position="289"/>
    </location>
</feature>
<dbReference type="EC" id="2.3.1.225" evidence="7"/>
<evidence type="ECO:0000256" key="3">
    <source>
        <dbReference type="ARBA" id="ARBA00022692"/>
    </source>
</evidence>
<feature type="transmembrane region" description="Helical" evidence="7">
    <location>
        <begin position="102"/>
        <end position="120"/>
    </location>
</feature>
<keyword evidence="5 7" id="KW-0472">Membrane</keyword>
<comment type="subcellular location">
    <subcellularLocation>
        <location evidence="1">Membrane</location>
        <topology evidence="1">Multi-pass membrane protein</topology>
    </subcellularLocation>
</comment>
<dbReference type="PROSITE" id="PS50216">
    <property type="entry name" value="DHHC"/>
    <property type="match status" value="1"/>
</dbReference>
<evidence type="ECO:0000256" key="6">
    <source>
        <dbReference type="ARBA" id="ARBA00023315"/>
    </source>
</evidence>
<dbReference type="InterPro" id="IPR039859">
    <property type="entry name" value="PFA4/ZDH16/20/ERF2-like"/>
</dbReference>
<feature type="domain" description="Palmitoyltransferase DHHC" evidence="9">
    <location>
        <begin position="179"/>
        <end position="301"/>
    </location>
</feature>
<gene>
    <name evidence="10" type="ORF">CYNAS_LOCUS9394</name>
</gene>
<keyword evidence="6 7" id="KW-0012">Acyltransferase</keyword>
<evidence type="ECO:0000256" key="4">
    <source>
        <dbReference type="ARBA" id="ARBA00022989"/>
    </source>
</evidence>
<organism evidence="10 11">
    <name type="scientific">Cylicocyclus nassatus</name>
    <name type="common">Nematode worm</name>
    <dbReference type="NCBI Taxonomy" id="53992"/>
    <lineage>
        <taxon>Eukaryota</taxon>
        <taxon>Metazoa</taxon>
        <taxon>Ecdysozoa</taxon>
        <taxon>Nematoda</taxon>
        <taxon>Chromadorea</taxon>
        <taxon>Rhabditida</taxon>
        <taxon>Rhabditina</taxon>
        <taxon>Rhabditomorpha</taxon>
        <taxon>Strongyloidea</taxon>
        <taxon>Strongylidae</taxon>
        <taxon>Cylicocyclus</taxon>
    </lineage>
</organism>
<evidence type="ECO:0000313" key="11">
    <source>
        <dbReference type="Proteomes" id="UP001176961"/>
    </source>
</evidence>
<dbReference type="AlphaFoldDB" id="A0AA36M4E8"/>
<dbReference type="Proteomes" id="UP001176961">
    <property type="component" value="Unassembled WGS sequence"/>
</dbReference>
<keyword evidence="4 7" id="KW-1133">Transmembrane helix</keyword>
<dbReference type="EMBL" id="CATQJL010000223">
    <property type="protein sequence ID" value="CAJ0597411.1"/>
    <property type="molecule type" value="Genomic_DNA"/>
</dbReference>
<accession>A0AA36M4E8</accession>
<dbReference type="InterPro" id="IPR001594">
    <property type="entry name" value="Palmitoyltrfase_DHHC"/>
</dbReference>
<comment type="similarity">
    <text evidence="7">Belongs to the DHHC palmitoyltransferase family.</text>
</comment>
<proteinExistence type="inferred from homology"/>
<dbReference type="PANTHER" id="PTHR12246">
    <property type="entry name" value="PALMITOYLTRANSFERASE ZDHHC16"/>
    <property type="match status" value="1"/>
</dbReference>
<protein>
    <recommendedName>
        <fullName evidence="7">Palmitoyltransferase</fullName>
        <ecNumber evidence="7">2.3.1.225</ecNumber>
    </recommendedName>
</protein>
<comment type="catalytic activity">
    <reaction evidence="7">
        <text>L-cysteinyl-[protein] + hexadecanoyl-CoA = S-hexadecanoyl-L-cysteinyl-[protein] + CoA</text>
        <dbReference type="Rhea" id="RHEA:36683"/>
        <dbReference type="Rhea" id="RHEA-COMP:10131"/>
        <dbReference type="Rhea" id="RHEA-COMP:11032"/>
        <dbReference type="ChEBI" id="CHEBI:29950"/>
        <dbReference type="ChEBI" id="CHEBI:57287"/>
        <dbReference type="ChEBI" id="CHEBI:57379"/>
        <dbReference type="ChEBI" id="CHEBI:74151"/>
        <dbReference type="EC" id="2.3.1.225"/>
    </reaction>
</comment>
<dbReference type="Pfam" id="PF01529">
    <property type="entry name" value="DHHC"/>
    <property type="match status" value="1"/>
</dbReference>
<dbReference type="GO" id="GO:0016020">
    <property type="term" value="C:membrane"/>
    <property type="evidence" value="ECO:0007669"/>
    <property type="project" value="UniProtKB-SubCell"/>
</dbReference>
<evidence type="ECO:0000313" key="10">
    <source>
        <dbReference type="EMBL" id="CAJ0597411.1"/>
    </source>
</evidence>
<keyword evidence="3 7" id="KW-0812">Transmembrane</keyword>
<feature type="region of interest" description="Disordered" evidence="8">
    <location>
        <begin position="367"/>
        <end position="390"/>
    </location>
</feature>
<evidence type="ECO:0000259" key="9">
    <source>
        <dbReference type="Pfam" id="PF01529"/>
    </source>
</evidence>
<name>A0AA36M4E8_CYLNA</name>
<evidence type="ECO:0000256" key="2">
    <source>
        <dbReference type="ARBA" id="ARBA00022679"/>
    </source>
</evidence>
<comment type="caution">
    <text evidence="10">The sequence shown here is derived from an EMBL/GenBank/DDBJ whole genome shotgun (WGS) entry which is preliminary data.</text>
</comment>
<comment type="domain">
    <text evidence="7">The DHHC domain is required for palmitoyltransferase activity.</text>
</comment>
<dbReference type="GO" id="GO:0019706">
    <property type="term" value="F:protein-cysteine S-palmitoyltransferase activity"/>
    <property type="evidence" value="ECO:0007669"/>
    <property type="project" value="UniProtKB-EC"/>
</dbReference>
<feature type="compositionally biased region" description="Polar residues" evidence="8">
    <location>
        <begin position="367"/>
        <end position="381"/>
    </location>
</feature>
<sequence>MIHLAIFKTPPFEKGRNARISAPCRTLQFVLNKRSDLVVAEADMRGVRCLQQCVEPGGCVYTFVQAVRWVPVVIILAALCWGYYAYVFELCINTVRNDVQRVLYLLFFHIFLILFSVSYYRTVFAPLRLPPSIFYPDKECLNELMACERDEHLEQAVLARYVSIHRVPVKTRDFARGIRFCPKCKCIKPDRAHHCSICGQCVLKFDHHCPWVNNCVNFYNYKFFLLFMGYGFIFCLYVFFTDLPYFIEFWTKDMQMHNLKASKFHLLFLVFVSGMFAISLSFLFFYHLWLTAKNRTTVESFRAPMLEGGPDKRAFDHGIRANYREVFGYDKKLWFLPVFSSGGDGSVYRTRQQGVYVYDTAARTHTTLSPTTDQHSSLSEHTQSRRENSSSVLGDGVVFERWEIGGSRAVARYSLLAQVEAAELLAAAASDSEDEII</sequence>